<dbReference type="RefSeq" id="NP_048402.1">
    <property type="nucleotide sequence ID" value="NC_000852.5"/>
</dbReference>
<reference evidence="1 2" key="4">
    <citation type="journal article" date="1996" name="Virology">
        <title>Analysis of 76 kb of the chlorella virus PBCV-1 330-kb genome: map positions 182 to 258.</title>
        <authorList>
            <person name="Kutish G.F."/>
            <person name="Li Y."/>
            <person name="Lu Z."/>
            <person name="Furuta M."/>
            <person name="Rock D.L."/>
            <person name="Van Etten J.L."/>
        </authorList>
    </citation>
    <scope>NUCLEOTIDE SEQUENCE [LARGE SCALE GENOMIC DNA]</scope>
</reference>
<protein>
    <submittedName>
        <fullName evidence="1">Uncharacterized protein</fullName>
    </submittedName>
</protein>
<evidence type="ECO:0000313" key="2">
    <source>
        <dbReference type="Proteomes" id="UP000000862"/>
    </source>
</evidence>
<reference evidence="1 2" key="6">
    <citation type="journal article" date="1999" name="Virology">
        <title>Chlorella virus PBCV-1 encodes a functional homospermidine synthase.</title>
        <authorList>
            <person name="Kaiser A."/>
            <person name="Vollmert M."/>
            <person name="Tholl D."/>
            <person name="Graves M.V."/>
            <person name="Gurnon J.R."/>
            <person name="Xing W."/>
            <person name="Lisec A.D."/>
            <person name="Nickerson K.W."/>
            <person name="Van Etten J.L."/>
        </authorList>
    </citation>
    <scope>NUCLEOTIDE SEQUENCE [LARGE SCALE GENOMIC DNA]</scope>
</reference>
<reference evidence="1 2" key="5">
    <citation type="journal article" date="1997" name="Virology">
        <title>Analysis of 74 kb of DNA located at the right end of the 330-kb chlorella virus PBCV-1 genome.</title>
        <authorList>
            <person name="Li Y."/>
            <person name="Lu Z."/>
            <person name="Sun L."/>
            <person name="Ropp S."/>
            <person name="Kutish G.F."/>
            <person name="Rock D.L."/>
            <person name="Van Etten J.L."/>
        </authorList>
    </citation>
    <scope>NUCLEOTIDE SEQUENCE [LARGE SCALE GENOMIC DNA]</scope>
</reference>
<gene>
    <name evidence="1" type="primary">a054L</name>
</gene>
<name>Q89389_PBCV1</name>
<reference evidence="1 2" key="7">
    <citation type="journal article" date="2000" name="Virology">
        <title>Characterization of a beta-1,3-glucanase encoded by chlorella virus PBCV-1.</title>
        <authorList>
            <person name="Sun L."/>
            <person name="Gurnon J.R."/>
            <person name="Adams B.J."/>
            <person name="Graves M.V."/>
            <person name="Van Etten J.L."/>
        </authorList>
    </citation>
    <scope>NUCLEOTIDE SEQUENCE [LARGE SCALE GENOMIC DNA]</scope>
</reference>
<organismHost>
    <name type="scientific">Chlorella</name>
    <dbReference type="NCBI Taxonomy" id="3071"/>
</organismHost>
<organism evidence="1 2">
    <name type="scientific">Paramecium bursaria Chlorella virus 1</name>
    <name type="common">PBCV-1</name>
    <dbReference type="NCBI Taxonomy" id="10506"/>
    <lineage>
        <taxon>Viruses</taxon>
        <taxon>Varidnaviria</taxon>
        <taxon>Bamfordvirae</taxon>
        <taxon>Nucleocytoviricota</taxon>
        <taxon>Megaviricetes</taxon>
        <taxon>Algavirales</taxon>
        <taxon>Phycodnaviridae</taxon>
        <taxon>Chlorovirus</taxon>
        <taxon>Chlorovirus vanettense</taxon>
    </lineage>
</organism>
<evidence type="ECO:0000313" key="1">
    <source>
        <dbReference type="EMBL" id="AAC96422.1"/>
    </source>
</evidence>
<dbReference type="KEGG" id="vg:917866"/>
<reference evidence="1 2" key="3">
    <citation type="journal article" date="1996" name="Virology">
        <title>Analysis of 94 kb of the chlorella virus PBCV-1 330-kb genome: map positions 88 to 182.</title>
        <authorList>
            <person name="Lu Z."/>
            <person name="Li Y."/>
            <person name="Que Q."/>
            <person name="Kutish G.F."/>
            <person name="Rock D.L."/>
            <person name="Van Etten J.L."/>
        </authorList>
    </citation>
    <scope>NUCLEOTIDE SEQUENCE [LARGE SCALE GENOMIC DNA]</scope>
</reference>
<dbReference type="GeneID" id="917866"/>
<reference evidence="1 2" key="1">
    <citation type="journal article" date="1995" name="Virology">
        <title>Analysis of 45 kb of DNA located at the left end of the chlorella virus PBCV-1 genome.</title>
        <authorList>
            <person name="Lu Z."/>
            <person name="Li Y."/>
            <person name="Zhang Y."/>
            <person name="Kutish G.F."/>
            <person name="Rock D.L."/>
            <person name="Van Etten J.L."/>
        </authorList>
    </citation>
    <scope>NUCLEOTIDE SEQUENCE [LARGE SCALE GENOMIC DNA]</scope>
</reference>
<reference evidence="1 2" key="2">
    <citation type="journal article" date="1995" name="Virology">
        <title>Analysis of 43 kb of the Chlorella virus PBCV-1 330-kb genome: map positions 45 to 88.</title>
        <authorList>
            <person name="Li Y."/>
            <person name="Lu Z."/>
            <person name="Burbank D.E."/>
            <person name="Kutish G.F."/>
            <person name="Rock D.L."/>
            <person name="Van Etten J.L."/>
        </authorList>
    </citation>
    <scope>NUCLEOTIDE SEQUENCE [LARGE SCALE GENOMIC DNA]</scope>
</reference>
<dbReference type="PIR" id="T17544">
    <property type="entry name" value="T17544"/>
</dbReference>
<sequence>MFLLSAIMCVRASSATERGEYAGTRYTLKPSSFAYSISSLSNPAHRRVIEDTPQFFRMSRTGADKSSFTNALIASHLLARAAVVSFRLDSIYTGVQIDSIGLMKSFT</sequence>
<dbReference type="Proteomes" id="UP000000862">
    <property type="component" value="Segment"/>
</dbReference>
<proteinExistence type="predicted"/>
<keyword evidence="2" id="KW-1185">Reference proteome</keyword>
<dbReference type="EMBL" id="JF411744">
    <property type="protein sequence ID" value="AAC96422.1"/>
    <property type="molecule type" value="Genomic_DNA"/>
</dbReference>
<dbReference type="OrthoDB" id="41194at10239"/>
<reference evidence="1 2" key="8">
    <citation type="journal article" date="2010" name="J. Virol.">
        <title>Microarray analysis of Paramecium bursaria chlorella virus 1 transcription.</title>
        <authorList>
            <person name="Yanai-Balser G.M."/>
            <person name="Duncan G.A."/>
            <person name="Eudy J.D."/>
            <person name="Wang D."/>
            <person name="Li X."/>
            <person name="Agarkova I.V."/>
            <person name="Dunigan D.D."/>
            <person name="Van Etten J.L."/>
        </authorList>
    </citation>
    <scope>NUCLEOTIDE SEQUENCE [LARGE SCALE GENOMIC DNA]</scope>
</reference>
<accession>Q89389</accession>